<protein>
    <submittedName>
        <fullName evidence="1">Baseplate J-like protein</fullName>
    </submittedName>
</protein>
<reference evidence="1 2" key="1">
    <citation type="submission" date="2015-09" db="EMBL/GenBank/DDBJ databases">
        <authorList>
            <consortium name="Pathogen Informatics"/>
        </authorList>
    </citation>
    <scope>NUCLEOTIDE SEQUENCE [LARGE SCALE GENOMIC DNA]</scope>
    <source>
        <strain evidence="1 2">2789STDY5834939</strain>
    </source>
</reference>
<dbReference type="AlphaFoldDB" id="A0A174LCX4"/>
<evidence type="ECO:0000313" key="1">
    <source>
        <dbReference type="EMBL" id="CUP20761.1"/>
    </source>
</evidence>
<proteinExistence type="predicted"/>
<organism evidence="1 2">
    <name type="scientific">Anaerotruncus colihominis</name>
    <dbReference type="NCBI Taxonomy" id="169435"/>
    <lineage>
        <taxon>Bacteria</taxon>
        <taxon>Bacillati</taxon>
        <taxon>Bacillota</taxon>
        <taxon>Clostridia</taxon>
        <taxon>Eubacteriales</taxon>
        <taxon>Oscillospiraceae</taxon>
        <taxon>Anaerotruncus</taxon>
    </lineage>
</organism>
<evidence type="ECO:0000313" key="2">
    <source>
        <dbReference type="Proteomes" id="UP000095765"/>
    </source>
</evidence>
<gene>
    <name evidence="1" type="ORF">ERS852551_00091</name>
</gene>
<sequence length="978" mass="109445">MKQFPVLDSRTKQDLLAQIAARARRYTPEWHLDFEQPDAGAALAELFGGMLYETICRYNRIPYKQFLYFLNMLDTRRTPATPAVGYARFSCETPDARGAHVEKGTQLYAQSGGGEDVLYETDSGFDASAAVLEGLLLVHPQADCIEWYDGLPGDAAELFGAHPERNLQSHILYLGHPDLFLLHTPCMVEVELHTDVELLSGQAAEQLAQPQSAKWEYYDGARWSAFDHAEARQKTILLQKTADGPMEAQGADAPACIRCVMQGAQPEIRLRAARLRTSPLRDAALEAEELFYNDLPIDRALGGYCFGREPVPYDCFYLASGEAFSKRGARLKIELEMRTVVVQQMTPDQRYEFNKKYIIDKNDRLTSVPEIYISQVIWEYWNGTGWKRLFVEGDANPFACRREGRMELSCVCPADMEPVTVGAVENYWLRARVGFVENNFSTTGDRLLPFVQGVRLQYAYDETQPAHYVRSDNNCESQILADAHRLENLALDAFESPEQTPPAVYLCFDRPFCGYPVNLFFDLDGQCEGIDRLEVQALLADGFQKVNAADRTDGLSGSGILSVYLGEPPARGRLFGHEGYFLRILGERRARRGALPRVTRVLTNVAGITQSHRELDQLFAADIHETGREIVLPHRPVLSCEVWVDELPELPQQERDRLLDDPKAPIRPEYDEEGALIRLRVRWEETDSFSGTGPESRVYQIDRIEGRLTFGNGRRGKVPAAGEESILVQYSSGGGSRGNLPAGRIGGMVGSIAYITGVTNITPTCGGSDLQTMEAVERLGPRRVRHRYRAVCARDYEDLIGEQFGEVVQVKCFSNTGADGRPAPGAVTVVVMARDFNNRDYVLRLCRRIRAMLENCCDCMALERLAVIPAVVMTVNVTVHLMPDDLDYAAQVERDAVAAIRRLLEPSDGRGLIRGIGELPAAADFYSRLKYVEHVAAVRDVFLEGDYYEDGRRRLVSLDGSVSVPFTVVQGGTHRVRM</sequence>
<dbReference type="OrthoDB" id="366288at2"/>
<name>A0A174LCX4_9FIRM</name>
<dbReference type="EMBL" id="CZBE01000001">
    <property type="protein sequence ID" value="CUP20761.1"/>
    <property type="molecule type" value="Genomic_DNA"/>
</dbReference>
<dbReference type="Proteomes" id="UP000095765">
    <property type="component" value="Unassembled WGS sequence"/>
</dbReference>
<accession>A0A174LCX4</accession>
<dbReference type="RefSeq" id="WP_055243673.1">
    <property type="nucleotide sequence ID" value="NZ_CABIWA010000002.1"/>
</dbReference>